<dbReference type="RefSeq" id="WP_083346349.1">
    <property type="nucleotide sequence ID" value="NZ_LT629690.1"/>
</dbReference>
<sequence>MALSYLFRQSLRIETQRKRRSTVLWFLLACVAALVQPFVCGGWNGRFMAPAVLLSVWMLTLASGLAARKPGERRVYVSSLDERAYLRYGRLFEQLYAEQQKDLLERYRVGTYILTLRKDEDVEARATIRVQAKRDARKILLWAVPLYVLLCLVLRYAQFHGHLQLPAGEWAPILLSGCLAAWVLSDMLAKWREPDDLPSSSYFQNESNLKQSC</sequence>
<evidence type="ECO:0000313" key="3">
    <source>
        <dbReference type="Proteomes" id="UP000182427"/>
    </source>
</evidence>
<keyword evidence="1" id="KW-0472">Membrane</keyword>
<feature type="transmembrane region" description="Helical" evidence="1">
    <location>
        <begin position="47"/>
        <end position="67"/>
    </location>
</feature>
<gene>
    <name evidence="2" type="ORF">SAMN05444167_3579</name>
</gene>
<protein>
    <submittedName>
        <fullName evidence="2">Uncharacterized protein</fullName>
    </submittedName>
</protein>
<evidence type="ECO:0000313" key="2">
    <source>
        <dbReference type="EMBL" id="SDF88055.1"/>
    </source>
</evidence>
<proteinExistence type="predicted"/>
<evidence type="ECO:0000256" key="1">
    <source>
        <dbReference type="SAM" id="Phobius"/>
    </source>
</evidence>
<feature type="transmembrane region" description="Helical" evidence="1">
    <location>
        <begin position="170"/>
        <end position="189"/>
    </location>
</feature>
<keyword evidence="1" id="KW-0812">Transmembrane</keyword>
<keyword evidence="1" id="KW-1133">Transmembrane helix</keyword>
<organism evidence="2 3">
    <name type="scientific">Terriglobus roseus</name>
    <dbReference type="NCBI Taxonomy" id="392734"/>
    <lineage>
        <taxon>Bacteria</taxon>
        <taxon>Pseudomonadati</taxon>
        <taxon>Acidobacteriota</taxon>
        <taxon>Terriglobia</taxon>
        <taxon>Terriglobales</taxon>
        <taxon>Acidobacteriaceae</taxon>
        <taxon>Terriglobus</taxon>
    </lineage>
</organism>
<reference evidence="2 3" key="1">
    <citation type="submission" date="2016-10" db="EMBL/GenBank/DDBJ databases">
        <authorList>
            <person name="de Groot N.N."/>
        </authorList>
    </citation>
    <scope>NUCLEOTIDE SEQUENCE [LARGE SCALE GENOMIC DNA]</scope>
    <source>
        <strain evidence="2 3">GAS232</strain>
    </source>
</reference>
<dbReference type="Proteomes" id="UP000182427">
    <property type="component" value="Chromosome I"/>
</dbReference>
<keyword evidence="3" id="KW-1185">Reference proteome</keyword>
<accession>A0A1G7PPA2</accession>
<name>A0A1G7PPA2_9BACT</name>
<dbReference type="EMBL" id="LT629690">
    <property type="protein sequence ID" value="SDF88055.1"/>
    <property type="molecule type" value="Genomic_DNA"/>
</dbReference>
<dbReference type="OrthoDB" id="10020963at2"/>
<feature type="transmembrane region" description="Helical" evidence="1">
    <location>
        <begin position="139"/>
        <end position="158"/>
    </location>
</feature>
<dbReference type="AlphaFoldDB" id="A0A1G7PPA2"/>